<accession>A0ACC0D6T1</accession>
<evidence type="ECO:0000313" key="2">
    <source>
        <dbReference type="Proteomes" id="UP001497680"/>
    </source>
</evidence>
<dbReference type="Proteomes" id="UP001497680">
    <property type="component" value="Unassembled WGS sequence"/>
</dbReference>
<gene>
    <name evidence="1" type="ORF">F4821DRAFT_233789</name>
</gene>
<keyword evidence="1" id="KW-0560">Oxidoreductase</keyword>
<name>A0ACC0D6T1_9PEZI</name>
<proteinExistence type="predicted"/>
<reference evidence="1 2" key="1">
    <citation type="journal article" date="2022" name="New Phytol.">
        <title>Ecological generalism drives hyperdiversity of secondary metabolite gene clusters in xylarialean endophytes.</title>
        <authorList>
            <person name="Franco M.E.E."/>
            <person name="Wisecaver J.H."/>
            <person name="Arnold A.E."/>
            <person name="Ju Y.M."/>
            <person name="Slot J.C."/>
            <person name="Ahrendt S."/>
            <person name="Moore L.P."/>
            <person name="Eastman K.E."/>
            <person name="Scott K."/>
            <person name="Konkel Z."/>
            <person name="Mondo S.J."/>
            <person name="Kuo A."/>
            <person name="Hayes R.D."/>
            <person name="Haridas S."/>
            <person name="Andreopoulos B."/>
            <person name="Riley R."/>
            <person name="LaButti K."/>
            <person name="Pangilinan J."/>
            <person name="Lipzen A."/>
            <person name="Amirebrahimi M."/>
            <person name="Yan J."/>
            <person name="Adam C."/>
            <person name="Keymanesh K."/>
            <person name="Ng V."/>
            <person name="Louie K."/>
            <person name="Northen T."/>
            <person name="Drula E."/>
            <person name="Henrissat B."/>
            <person name="Hsieh H.M."/>
            <person name="Youens-Clark K."/>
            <person name="Lutzoni F."/>
            <person name="Miadlikowska J."/>
            <person name="Eastwood D.C."/>
            <person name="Hamelin R.C."/>
            <person name="Grigoriev I.V."/>
            <person name="U'Ren J.M."/>
        </authorList>
    </citation>
    <scope>NUCLEOTIDE SEQUENCE [LARGE SCALE GENOMIC DNA]</scope>
    <source>
        <strain evidence="1 2">ER1909</strain>
    </source>
</reference>
<keyword evidence="1" id="KW-0503">Monooxygenase</keyword>
<keyword evidence="2" id="KW-1185">Reference proteome</keyword>
<comment type="caution">
    <text evidence="1">The sequence shown here is derived from an EMBL/GenBank/DDBJ whole genome shotgun (WGS) entry which is preliminary data.</text>
</comment>
<organism evidence="1 2">
    <name type="scientific">Hypoxylon rubiginosum</name>
    <dbReference type="NCBI Taxonomy" id="110542"/>
    <lineage>
        <taxon>Eukaryota</taxon>
        <taxon>Fungi</taxon>
        <taxon>Dikarya</taxon>
        <taxon>Ascomycota</taxon>
        <taxon>Pezizomycotina</taxon>
        <taxon>Sordariomycetes</taxon>
        <taxon>Xylariomycetidae</taxon>
        <taxon>Xylariales</taxon>
        <taxon>Hypoxylaceae</taxon>
        <taxon>Hypoxylon</taxon>
    </lineage>
</organism>
<dbReference type="EMBL" id="MU394301">
    <property type="protein sequence ID" value="KAI6088459.1"/>
    <property type="molecule type" value="Genomic_DNA"/>
</dbReference>
<evidence type="ECO:0000313" key="1">
    <source>
        <dbReference type="EMBL" id="KAI6088459.1"/>
    </source>
</evidence>
<sequence>MAKGASPHVLIVGGGLGGLLLAQTLRKNKISFEIFERDQSDNIRVQGWAIGLHTMLDELDASIPDDMPSRDFVNHLLPLKHNYEFAWYRHDRTTKLGVRDDGNGKFIRANRARLRKWLAANLPIQYGKHAVRIEERNERITVYFEDGTSATGDILIGAEGPYSPTRKYLLGGRDVIQKPRQGIINGEITLSGRDMEEQLEMGHSCYLVDVSPTDDVPSFLFVGLSEALPDGKSGKYYFNLFWRDEAAASKDFWTYSASREELFETALEKTKHLPAKLRSIVEKTGPQGMKQPPIHFWTLTMNPEQLPKGRITLLGDAAHCMPSFRGEGGFHALLDALKLGKALAQIKTNDTEVIKKILGDYQNEMIERGSKAAAWSSIAFDEAWSGEGAGPPIVWGLPVVELPEEKITL</sequence>
<protein>
    <submittedName>
        <fullName evidence="1">Monooxygenase</fullName>
    </submittedName>
</protein>